<feature type="domain" description="Malonyl-CoA:ACP transacylase (MAT)" evidence="1">
    <location>
        <begin position="90"/>
        <end position="396"/>
    </location>
</feature>
<dbReference type="GO" id="GO:0016740">
    <property type="term" value="F:transferase activity"/>
    <property type="evidence" value="ECO:0007669"/>
    <property type="project" value="InterPro"/>
</dbReference>
<organism evidence="2 3">
    <name type="scientific">Galleria mellonella</name>
    <name type="common">Greater wax moth</name>
    <dbReference type="NCBI Taxonomy" id="7137"/>
    <lineage>
        <taxon>Eukaryota</taxon>
        <taxon>Metazoa</taxon>
        <taxon>Ecdysozoa</taxon>
        <taxon>Arthropoda</taxon>
        <taxon>Hexapoda</taxon>
        <taxon>Insecta</taxon>
        <taxon>Pterygota</taxon>
        <taxon>Neoptera</taxon>
        <taxon>Endopterygota</taxon>
        <taxon>Lepidoptera</taxon>
        <taxon>Glossata</taxon>
        <taxon>Ditrysia</taxon>
        <taxon>Pyraloidea</taxon>
        <taxon>Pyralidae</taxon>
        <taxon>Galleriinae</taxon>
        <taxon>Galleria</taxon>
    </lineage>
</organism>
<evidence type="ECO:0000313" key="3">
    <source>
        <dbReference type="RefSeq" id="XP_026750284.2"/>
    </source>
</evidence>
<dbReference type="PANTHER" id="PTHR47170">
    <property type="entry name" value="MALONYL-COA ACP TRANSACYLASE, ACP-BINDING"/>
    <property type="match status" value="1"/>
</dbReference>
<dbReference type="PANTHER" id="PTHR47170:SF2">
    <property type="entry name" value="MALONYL-COA:ACP TRANSACYLASE (MAT) DOMAIN-CONTAINING PROTEIN"/>
    <property type="match status" value="1"/>
</dbReference>
<dbReference type="Gene3D" id="3.30.70.250">
    <property type="entry name" value="Malonyl-CoA ACP transacylase, ACP-binding"/>
    <property type="match status" value="1"/>
</dbReference>
<dbReference type="KEGG" id="gmw:113510935"/>
<evidence type="ECO:0000259" key="1">
    <source>
        <dbReference type="SMART" id="SM00827"/>
    </source>
</evidence>
<name>A0A6J1WID8_GALME</name>
<dbReference type="InterPro" id="IPR016036">
    <property type="entry name" value="Malonyl_transacylase_ACP-bd"/>
</dbReference>
<keyword evidence="2" id="KW-1185">Reference proteome</keyword>
<sequence>MKMAMKQLICRICFGRTLLVSSKSRSMGTQPSDTPLRRLLEDASSFGEAQPSDAELQWATQPYAVRAASATGPESGPAERVQPQETTILLFPGQGSQRVGMGRLLSNIPAAKELYELASSVVGWDVWRVCTEGPAAELDARCQTAVLVTALAAVERVREERPAALQRVRAVAGFSLGEIAALVFAAALPFEAALRLVELRTAAMRAAARERRGGMLTVWLAADASLPHALLRARDHAAERGVEAPVCQVANYLYPNCKVVAGDEEALRWLERHGGEHGVRRHARVRVEGAFHTPLMAPAAAALREALQAVPAARPRVAVLGGADARPYGDGAHVRRALARHVARPLRWEQALQALYARPRGAAYPLTLALGPGAALRATLRQVNARAWDSSLQVDV</sequence>
<dbReference type="SUPFAM" id="SSF55048">
    <property type="entry name" value="Probable ACP-binding domain of malonyl-CoA ACP transacylase"/>
    <property type="match status" value="1"/>
</dbReference>
<dbReference type="InterPro" id="IPR016035">
    <property type="entry name" value="Acyl_Trfase/lysoPLipase"/>
</dbReference>
<dbReference type="SMART" id="SM00827">
    <property type="entry name" value="PKS_AT"/>
    <property type="match status" value="1"/>
</dbReference>
<dbReference type="InterPro" id="IPR052760">
    <property type="entry name" value="Mitochondrial_malonyltrans"/>
</dbReference>
<dbReference type="Gene3D" id="3.40.366.10">
    <property type="entry name" value="Malonyl-Coenzyme A Acyl Carrier Protein, domain 2"/>
    <property type="match status" value="1"/>
</dbReference>
<dbReference type="UniPathway" id="UPA00094"/>
<dbReference type="AlphaFoldDB" id="A0A6J1WID8"/>
<dbReference type="SUPFAM" id="SSF52151">
    <property type="entry name" value="FabD/lysophospholipase-like"/>
    <property type="match status" value="1"/>
</dbReference>
<dbReference type="InParanoid" id="A0A6J1WID8"/>
<dbReference type="GO" id="GO:0006633">
    <property type="term" value="P:fatty acid biosynthetic process"/>
    <property type="evidence" value="ECO:0007669"/>
    <property type="project" value="UniProtKB-UniPathway"/>
</dbReference>
<evidence type="ECO:0000313" key="2">
    <source>
        <dbReference type="Proteomes" id="UP001652740"/>
    </source>
</evidence>
<dbReference type="RefSeq" id="XP_026750284.2">
    <property type="nucleotide sequence ID" value="XM_026894483.3"/>
</dbReference>
<dbReference type="GeneID" id="113510935"/>
<dbReference type="Proteomes" id="UP001652740">
    <property type="component" value="Unplaced"/>
</dbReference>
<proteinExistence type="predicted"/>
<gene>
    <name evidence="3" type="primary">LOC113510935</name>
</gene>
<dbReference type="Pfam" id="PF00698">
    <property type="entry name" value="Acyl_transf_1"/>
    <property type="match status" value="1"/>
</dbReference>
<dbReference type="FunCoup" id="A0A6J1WID8">
    <property type="interactions" value="1319"/>
</dbReference>
<dbReference type="InterPro" id="IPR014043">
    <property type="entry name" value="Acyl_transferase_dom"/>
</dbReference>
<dbReference type="InterPro" id="IPR001227">
    <property type="entry name" value="Ac_transferase_dom_sf"/>
</dbReference>
<accession>A0A6J1WID8</accession>
<reference evidence="3" key="1">
    <citation type="submission" date="2025-08" db="UniProtKB">
        <authorList>
            <consortium name="RefSeq"/>
        </authorList>
    </citation>
    <scope>IDENTIFICATION</scope>
    <source>
        <tissue evidence="3">Whole larvae</tissue>
    </source>
</reference>
<protein>
    <submittedName>
        <fullName evidence="3">Probable malonyl-CoA-acyl carrier protein transacylase, mitochondrial</fullName>
    </submittedName>
</protein>